<name>A0AAI9T1Z3_9ASCO</name>
<reference evidence="4" key="1">
    <citation type="journal article" date="2022" name="DNA Res.">
        <title>Genome analysis of five recently described species of the CUG-Ser clade uncovers Candida theae as a new hybrid lineage with pathogenic potential in the Candida parapsilosis species complex.</title>
        <authorList>
            <person name="Mixao V."/>
            <person name="Del Olmo V."/>
            <person name="Hegedusova E."/>
            <person name="Saus E."/>
            <person name="Pryszcz L."/>
            <person name="Cillingova A."/>
            <person name="Nosek J."/>
            <person name="Gabaldon T."/>
        </authorList>
    </citation>
    <scope>NUCLEOTIDE SEQUENCE</scope>
    <source>
        <strain evidence="4">CBS 10844</strain>
    </source>
</reference>
<dbReference type="GO" id="GO:0006457">
    <property type="term" value="P:protein folding"/>
    <property type="evidence" value="ECO:0007669"/>
    <property type="project" value="InterPro"/>
</dbReference>
<sequence length="116" mass="13399">MAEVEKKLESLSLAFSKHQQQMNDLVQSRSQLETQFQENKIVKEEFSSLDSNSKIYKLTGPVLLPQDFSEAQLNVDKRIEFINNEIDRVEEKIASEEKEAEKIRNEIVAMKLQAGQ</sequence>
<keyword evidence="3" id="KW-0175">Coiled coil</keyword>
<dbReference type="RefSeq" id="XP_049182689.1">
    <property type="nucleotide sequence ID" value="XM_049323573.1"/>
</dbReference>
<dbReference type="AlphaFoldDB" id="A0AAI9T1Z3"/>
<dbReference type="PANTHER" id="PTHR21431:SF0">
    <property type="entry name" value="PREFOLDIN SUBUNIT 6"/>
    <property type="match status" value="1"/>
</dbReference>
<dbReference type="GO" id="GO:0051082">
    <property type="term" value="F:unfolded protein binding"/>
    <property type="evidence" value="ECO:0007669"/>
    <property type="project" value="InterPro"/>
</dbReference>
<dbReference type="Gene3D" id="1.10.287.370">
    <property type="match status" value="1"/>
</dbReference>
<evidence type="ECO:0000313" key="4">
    <source>
        <dbReference type="EMBL" id="KAI3406944.1"/>
    </source>
</evidence>
<protein>
    <submittedName>
        <fullName evidence="4">YKE2</fullName>
    </submittedName>
</protein>
<dbReference type="Pfam" id="PF01920">
    <property type="entry name" value="Prefoldin_2"/>
    <property type="match status" value="1"/>
</dbReference>
<dbReference type="EMBL" id="JAHUZD010000019">
    <property type="protein sequence ID" value="KAI3406944.1"/>
    <property type="molecule type" value="Genomic_DNA"/>
</dbReference>
<evidence type="ECO:0000256" key="1">
    <source>
        <dbReference type="ARBA" id="ARBA00008045"/>
    </source>
</evidence>
<dbReference type="InterPro" id="IPR009053">
    <property type="entry name" value="Prefoldin"/>
</dbReference>
<dbReference type="GO" id="GO:0051087">
    <property type="term" value="F:protein-folding chaperone binding"/>
    <property type="evidence" value="ECO:0007669"/>
    <property type="project" value="TreeGrafter"/>
</dbReference>
<dbReference type="Proteomes" id="UP001202479">
    <property type="component" value="Unassembled WGS sequence"/>
</dbReference>
<feature type="coiled-coil region" evidence="3">
    <location>
        <begin position="72"/>
        <end position="113"/>
    </location>
</feature>
<dbReference type="SUPFAM" id="SSF46579">
    <property type="entry name" value="Prefoldin"/>
    <property type="match status" value="1"/>
</dbReference>
<evidence type="ECO:0000313" key="5">
    <source>
        <dbReference type="Proteomes" id="UP001202479"/>
    </source>
</evidence>
<keyword evidence="5" id="KW-1185">Reference proteome</keyword>
<organism evidence="4 5">
    <name type="scientific">Candida oxycetoniae</name>
    <dbReference type="NCBI Taxonomy" id="497107"/>
    <lineage>
        <taxon>Eukaryota</taxon>
        <taxon>Fungi</taxon>
        <taxon>Dikarya</taxon>
        <taxon>Ascomycota</taxon>
        <taxon>Saccharomycotina</taxon>
        <taxon>Pichiomycetes</taxon>
        <taxon>Debaryomycetaceae</taxon>
        <taxon>Candida/Lodderomyces clade</taxon>
        <taxon>Candida</taxon>
    </lineage>
</organism>
<dbReference type="CDD" id="cd23161">
    <property type="entry name" value="Prefoldin_6"/>
    <property type="match status" value="1"/>
</dbReference>
<comment type="caution">
    <text evidence="4">The sequence shown here is derived from an EMBL/GenBank/DDBJ whole genome shotgun (WGS) entry which is preliminary data.</text>
</comment>
<evidence type="ECO:0000256" key="2">
    <source>
        <dbReference type="ARBA" id="ARBA00023186"/>
    </source>
</evidence>
<proteinExistence type="inferred from homology"/>
<dbReference type="GO" id="GO:0051131">
    <property type="term" value="P:chaperone-mediated protein complex assembly"/>
    <property type="evidence" value="ECO:0007669"/>
    <property type="project" value="TreeGrafter"/>
</dbReference>
<comment type="similarity">
    <text evidence="1">Belongs to the prefoldin subunit beta family.</text>
</comment>
<dbReference type="InterPro" id="IPR002777">
    <property type="entry name" value="PFD_beta-like"/>
</dbReference>
<gene>
    <name evidence="4" type="ORF">KGF56_000237</name>
</gene>
<dbReference type="FunFam" id="1.10.287.370:FF:000003">
    <property type="entry name" value="Prefoldin subunit 6"/>
    <property type="match status" value="1"/>
</dbReference>
<accession>A0AAI9T1Z3</accession>
<keyword evidence="2" id="KW-0143">Chaperone</keyword>
<dbReference type="GeneID" id="73377854"/>
<dbReference type="GO" id="GO:0005737">
    <property type="term" value="C:cytoplasm"/>
    <property type="evidence" value="ECO:0007669"/>
    <property type="project" value="TreeGrafter"/>
</dbReference>
<feature type="coiled-coil region" evidence="3">
    <location>
        <begin position="1"/>
        <end position="35"/>
    </location>
</feature>
<dbReference type="GO" id="GO:0016272">
    <property type="term" value="C:prefoldin complex"/>
    <property type="evidence" value="ECO:0007669"/>
    <property type="project" value="InterPro"/>
</dbReference>
<evidence type="ECO:0000256" key="3">
    <source>
        <dbReference type="SAM" id="Coils"/>
    </source>
</evidence>
<dbReference type="PANTHER" id="PTHR21431">
    <property type="entry name" value="PREFOLDIN SUBUNIT 6"/>
    <property type="match status" value="1"/>
</dbReference>